<dbReference type="EMBL" id="GDQN01008306">
    <property type="protein sequence ID" value="JAT82748.1"/>
    <property type="molecule type" value="Transcribed_RNA"/>
</dbReference>
<feature type="region of interest" description="Disordered" evidence="1">
    <location>
        <begin position="190"/>
        <end position="215"/>
    </location>
</feature>
<proteinExistence type="predicted"/>
<evidence type="ECO:0000313" key="2">
    <source>
        <dbReference type="EMBL" id="JAT82748.1"/>
    </source>
</evidence>
<name>A0A1E1W6Y7_PECGO</name>
<feature type="non-terminal residue" evidence="2">
    <location>
        <position position="1"/>
    </location>
</feature>
<accession>A0A1E1W6Y7</accession>
<dbReference type="AlphaFoldDB" id="A0A1E1W6Y7"/>
<organism evidence="2">
    <name type="scientific">Pectinophora gossypiella</name>
    <name type="common">Cotton pink bollworm</name>
    <name type="synonym">Depressaria gossypiella</name>
    <dbReference type="NCBI Taxonomy" id="13191"/>
    <lineage>
        <taxon>Eukaryota</taxon>
        <taxon>Metazoa</taxon>
        <taxon>Ecdysozoa</taxon>
        <taxon>Arthropoda</taxon>
        <taxon>Hexapoda</taxon>
        <taxon>Insecta</taxon>
        <taxon>Pterygota</taxon>
        <taxon>Neoptera</taxon>
        <taxon>Endopterygota</taxon>
        <taxon>Lepidoptera</taxon>
        <taxon>Glossata</taxon>
        <taxon>Ditrysia</taxon>
        <taxon>Gelechioidea</taxon>
        <taxon>Gelechiidae</taxon>
        <taxon>Apatetrinae</taxon>
        <taxon>Pectinophora</taxon>
    </lineage>
</organism>
<sequence>EEKDAAGEREKRLVMRVEQLDVTVKNKDMELSKNMSVILELRSDKERLNEKITSMQNKIDNIQKELTRPATTQPRIEPEQDDNAVMLTPSTKRNKAPVNLGAELGPPPSRNDPKNDSLLFNFLSDNSMDGDKTVDASLVNRRFEAMSRGECLSPLPLSNMKRRRSAVPATQGGLRYKHSDKDEELMSLSQVKAAAQAQNKPRTFFKNKRHDKMKH</sequence>
<protein>
    <submittedName>
        <fullName evidence="2">Uncharacterized protein</fullName>
    </submittedName>
</protein>
<reference evidence="2" key="1">
    <citation type="submission" date="2015-09" db="EMBL/GenBank/DDBJ databases">
        <title>De novo assembly of Pectinophora gossypiella (Pink Bollworm) gut transcriptome.</title>
        <authorList>
            <person name="Tassone E.E."/>
        </authorList>
    </citation>
    <scope>NUCLEOTIDE SEQUENCE</scope>
</reference>
<dbReference type="OrthoDB" id="10064612at2759"/>
<evidence type="ECO:0000256" key="1">
    <source>
        <dbReference type="SAM" id="MobiDB-lite"/>
    </source>
</evidence>
<feature type="region of interest" description="Disordered" evidence="1">
    <location>
        <begin position="63"/>
        <end position="83"/>
    </location>
</feature>
<feature type="compositionally biased region" description="Basic residues" evidence="1">
    <location>
        <begin position="203"/>
        <end position="215"/>
    </location>
</feature>
<gene>
    <name evidence="2" type="ORF">g.16526</name>
</gene>